<gene>
    <name evidence="2" type="primary">dtd</name>
    <name evidence="3" type="ORF">HR08_05980</name>
</gene>
<dbReference type="PANTHER" id="PTHR10472:SF5">
    <property type="entry name" value="D-AMINOACYL-TRNA DEACYLASE 1"/>
    <property type="match status" value="1"/>
</dbReference>
<name>A0A0A2F5V3_9PORP</name>
<dbReference type="GO" id="GO:0019478">
    <property type="term" value="P:D-amino acid catabolic process"/>
    <property type="evidence" value="ECO:0007669"/>
    <property type="project" value="UniProtKB-UniRule"/>
</dbReference>
<dbReference type="EMBL" id="JRAI01000055">
    <property type="protein sequence ID" value="KGN85442.1"/>
    <property type="molecule type" value="Genomic_DNA"/>
</dbReference>
<keyword evidence="2" id="KW-0378">Hydrolase</keyword>
<comment type="subunit">
    <text evidence="2">Homodimer.</text>
</comment>
<comment type="similarity">
    <text evidence="1 2">Belongs to the DTD family.</text>
</comment>
<comment type="caution">
    <text evidence="3">The sequence shown here is derived from an EMBL/GenBank/DDBJ whole genome shotgun (WGS) entry which is preliminary data.</text>
</comment>
<accession>A0A0A2F5V3</accession>
<comment type="catalytic activity">
    <reaction evidence="2">
        <text>a D-aminoacyl-tRNA + H2O = a tRNA + a D-alpha-amino acid + H(+)</text>
        <dbReference type="Rhea" id="RHEA:13953"/>
        <dbReference type="Rhea" id="RHEA-COMP:10123"/>
        <dbReference type="Rhea" id="RHEA-COMP:10124"/>
        <dbReference type="ChEBI" id="CHEBI:15377"/>
        <dbReference type="ChEBI" id="CHEBI:15378"/>
        <dbReference type="ChEBI" id="CHEBI:59871"/>
        <dbReference type="ChEBI" id="CHEBI:78442"/>
        <dbReference type="ChEBI" id="CHEBI:79333"/>
        <dbReference type="EC" id="3.1.1.96"/>
    </reaction>
</comment>
<dbReference type="InterPro" id="IPR023509">
    <property type="entry name" value="DTD-like_sf"/>
</dbReference>
<dbReference type="STRING" id="111105.HR09_01280"/>
<dbReference type="GO" id="GO:0043908">
    <property type="term" value="F:Ser(Gly)-tRNA(Ala) hydrolase activity"/>
    <property type="evidence" value="ECO:0007669"/>
    <property type="project" value="UniProtKB-UniRule"/>
</dbReference>
<dbReference type="Pfam" id="PF02580">
    <property type="entry name" value="Tyr_Deacylase"/>
    <property type="match status" value="1"/>
</dbReference>
<evidence type="ECO:0000313" key="4">
    <source>
        <dbReference type="Proteomes" id="UP000030130"/>
    </source>
</evidence>
<dbReference type="NCBIfam" id="TIGR00256">
    <property type="entry name" value="D-aminoacyl-tRNA deacylase"/>
    <property type="match status" value="1"/>
</dbReference>
<keyword evidence="2" id="KW-0694">RNA-binding</keyword>
<comment type="domain">
    <text evidence="2">A Gly-cisPro motif from one monomer fits into the active site of the other monomer to allow specific chiral rejection of L-amino acids.</text>
</comment>
<dbReference type="AlphaFoldDB" id="A0A0A2F5V3"/>
<dbReference type="GO" id="GO:0000049">
    <property type="term" value="F:tRNA binding"/>
    <property type="evidence" value="ECO:0007669"/>
    <property type="project" value="UniProtKB-UniRule"/>
</dbReference>
<comment type="function">
    <text evidence="2">An aminoacyl-tRNA editing enzyme that deacylates mischarged D-aminoacyl-tRNAs. Also deacylates mischarged glycyl-tRNA(Ala), protecting cells against glycine mischarging by AlaRS. Acts via tRNA-based rather than protein-based catalysis; rejects L-amino acids rather than detecting D-amino acids in the active site. By recycling D-aminoacyl-tRNA to D-amino acids and free tRNA molecules, this enzyme counteracts the toxicity associated with the formation of D-aminoacyl-tRNA entities in vivo and helps enforce protein L-homochirality.</text>
</comment>
<reference evidence="3 4" key="1">
    <citation type="submission" date="2014-08" db="EMBL/GenBank/DDBJ databases">
        <title>Porphyromonas gulae strain:COT-052_OH1451 Genome sequencing.</title>
        <authorList>
            <person name="Wallis C."/>
            <person name="Deusch O."/>
            <person name="O'Flynn C."/>
            <person name="Davis I."/>
            <person name="Jospin G."/>
            <person name="Darling A.E."/>
            <person name="Coil D.A."/>
            <person name="Alexiev A."/>
            <person name="Horsfall A."/>
            <person name="Kirkwood N."/>
            <person name="Harris S."/>
            <person name="Eisen J.A."/>
        </authorList>
    </citation>
    <scope>NUCLEOTIDE SEQUENCE [LARGE SCALE GENOMIC DNA]</scope>
    <source>
        <strain evidence="4">COT-052 OH1451</strain>
    </source>
</reference>
<dbReference type="GO" id="GO:0106026">
    <property type="term" value="F:Gly-tRNA(Ala) deacylase activity"/>
    <property type="evidence" value="ECO:0007669"/>
    <property type="project" value="UniProtKB-UniRule"/>
</dbReference>
<dbReference type="Gene3D" id="3.50.80.10">
    <property type="entry name" value="D-tyrosyl-tRNA(Tyr) deacylase"/>
    <property type="match status" value="1"/>
</dbReference>
<evidence type="ECO:0000256" key="1">
    <source>
        <dbReference type="ARBA" id="ARBA00009673"/>
    </source>
</evidence>
<dbReference type="InterPro" id="IPR003732">
    <property type="entry name" value="Daa-tRNA_deacyls_DTD"/>
</dbReference>
<comment type="subcellular location">
    <subcellularLocation>
        <location evidence="2">Cytoplasm</location>
    </subcellularLocation>
</comment>
<protein>
    <recommendedName>
        <fullName evidence="2">D-aminoacyl-tRNA deacylase</fullName>
        <shortName evidence="2">DTD</shortName>
        <ecNumber evidence="2">3.1.1.96</ecNumber>
    </recommendedName>
    <alternativeName>
        <fullName evidence="2">Gly-tRNA(Ala) deacylase</fullName>
        <ecNumber evidence="2">3.1.1.-</ecNumber>
    </alternativeName>
</protein>
<feature type="short sequence motif" description="Gly-cisPro motif, important for rejection of L-amino acids" evidence="2">
    <location>
        <begin position="138"/>
        <end position="139"/>
    </location>
</feature>
<keyword evidence="2" id="KW-0820">tRNA-binding</keyword>
<evidence type="ECO:0000256" key="2">
    <source>
        <dbReference type="HAMAP-Rule" id="MF_00518"/>
    </source>
</evidence>
<dbReference type="HAMAP" id="MF_00518">
    <property type="entry name" value="Deacylase_Dtd"/>
    <property type="match status" value="1"/>
</dbReference>
<sequence length="150" mass="16190">MRVVIQRVTEASVSIRGAVHSRIGQGVLVLVGIEDRDGERDIELLTSKISNLRIFDDSDGVMNLSVKDIDGEALVVSQFTLMGSTRKGNRPSYIKASRPEIAIPLYESFCNSLSAKLGKAVGQGVFGADMQVALVNDGPVTILIDTQNKE</sequence>
<dbReference type="PANTHER" id="PTHR10472">
    <property type="entry name" value="D-TYROSYL-TRNA TYR DEACYLASE"/>
    <property type="match status" value="1"/>
</dbReference>
<dbReference type="OrthoDB" id="9801395at2"/>
<dbReference type="GO" id="GO:0005737">
    <property type="term" value="C:cytoplasm"/>
    <property type="evidence" value="ECO:0007669"/>
    <property type="project" value="UniProtKB-SubCell"/>
</dbReference>
<organism evidence="3 4">
    <name type="scientific">Porphyromonas gulae</name>
    <dbReference type="NCBI Taxonomy" id="111105"/>
    <lineage>
        <taxon>Bacteria</taxon>
        <taxon>Pseudomonadati</taxon>
        <taxon>Bacteroidota</taxon>
        <taxon>Bacteroidia</taxon>
        <taxon>Bacteroidales</taxon>
        <taxon>Porphyromonadaceae</taxon>
        <taxon>Porphyromonas</taxon>
    </lineage>
</organism>
<dbReference type="EC" id="3.1.1.96" evidence="2"/>
<dbReference type="Proteomes" id="UP000030130">
    <property type="component" value="Unassembled WGS sequence"/>
</dbReference>
<dbReference type="eggNOG" id="COG1490">
    <property type="taxonomic scope" value="Bacteria"/>
</dbReference>
<dbReference type="EC" id="3.1.1.-" evidence="2"/>
<dbReference type="GO" id="GO:0051500">
    <property type="term" value="F:D-tyrosyl-tRNA(Tyr) deacylase activity"/>
    <property type="evidence" value="ECO:0007669"/>
    <property type="project" value="TreeGrafter"/>
</dbReference>
<keyword evidence="2" id="KW-0963">Cytoplasm</keyword>
<evidence type="ECO:0000313" key="3">
    <source>
        <dbReference type="EMBL" id="KGN85442.1"/>
    </source>
</evidence>
<proteinExistence type="inferred from homology"/>
<dbReference type="RefSeq" id="WP_039421096.1">
    <property type="nucleotide sequence ID" value="NZ_JRAI01000055.1"/>
</dbReference>
<comment type="catalytic activity">
    <reaction evidence="2">
        <text>glycyl-tRNA(Ala) + H2O = tRNA(Ala) + glycine + H(+)</text>
        <dbReference type="Rhea" id="RHEA:53744"/>
        <dbReference type="Rhea" id="RHEA-COMP:9657"/>
        <dbReference type="Rhea" id="RHEA-COMP:13640"/>
        <dbReference type="ChEBI" id="CHEBI:15377"/>
        <dbReference type="ChEBI" id="CHEBI:15378"/>
        <dbReference type="ChEBI" id="CHEBI:57305"/>
        <dbReference type="ChEBI" id="CHEBI:78442"/>
        <dbReference type="ChEBI" id="CHEBI:78522"/>
    </reaction>
</comment>
<dbReference type="SUPFAM" id="SSF69500">
    <property type="entry name" value="DTD-like"/>
    <property type="match status" value="1"/>
</dbReference>
<dbReference type="FunFam" id="3.50.80.10:FF:000001">
    <property type="entry name" value="D-aminoacyl-tRNA deacylase"/>
    <property type="match status" value="1"/>
</dbReference>